<reference evidence="1 2" key="1">
    <citation type="submission" date="2019-03" db="EMBL/GenBank/DDBJ databases">
        <title>Complete Genome Sequence of Paraburkholderia dipogonis ICMP 19430T, a Nitrogen-fixing Symbiont of the South African Invasive Legume Dipogon lignosus in New Zealand.</title>
        <authorList>
            <person name="De Meyer S.E."/>
        </authorList>
    </citation>
    <scope>NUCLEOTIDE SEQUENCE [LARGE SCALE GENOMIC DNA]</scope>
    <source>
        <strain evidence="1 2">ICMP 19430</strain>
    </source>
</reference>
<organism evidence="1 2">
    <name type="scientific">Paraburkholderia dipogonis</name>
    <dbReference type="NCBI Taxonomy" id="1211383"/>
    <lineage>
        <taxon>Bacteria</taxon>
        <taxon>Pseudomonadati</taxon>
        <taxon>Pseudomonadota</taxon>
        <taxon>Betaproteobacteria</taxon>
        <taxon>Burkholderiales</taxon>
        <taxon>Burkholderiaceae</taxon>
        <taxon>Paraburkholderia</taxon>
    </lineage>
</organism>
<evidence type="ECO:0000313" key="1">
    <source>
        <dbReference type="EMBL" id="TFE37680.1"/>
    </source>
</evidence>
<dbReference type="GeneID" id="97309523"/>
<gene>
    <name evidence="1" type="ORF">E2553_40475</name>
</gene>
<dbReference type="Proteomes" id="UP000297385">
    <property type="component" value="Unassembled WGS sequence"/>
</dbReference>
<dbReference type="AlphaFoldDB" id="A0A4Y8MJN0"/>
<accession>A0A4Y8MJN0</accession>
<comment type="caution">
    <text evidence="1">The sequence shown here is derived from an EMBL/GenBank/DDBJ whole genome shotgun (WGS) entry which is preliminary data.</text>
</comment>
<proteinExistence type="predicted"/>
<dbReference type="EMBL" id="SNVI01000005">
    <property type="protein sequence ID" value="TFE37680.1"/>
    <property type="molecule type" value="Genomic_DNA"/>
</dbReference>
<name>A0A4Y8MJN0_9BURK</name>
<protein>
    <submittedName>
        <fullName evidence="1">Uncharacterized protein</fullName>
    </submittedName>
</protein>
<evidence type="ECO:0000313" key="2">
    <source>
        <dbReference type="Proteomes" id="UP000297385"/>
    </source>
</evidence>
<dbReference type="RefSeq" id="WP_134466202.1">
    <property type="nucleotide sequence ID" value="NZ_JBHMFL010000148.1"/>
</dbReference>
<sequence>MKTASINANPFDPETTLVVLPVFIPYARTSDHTDKSSMPANAVAPNIARTAIDRPDNWRISNRQRPTEIMAKKTAAPIVDPQKMSFAFKCVT</sequence>